<evidence type="ECO:0000256" key="1">
    <source>
        <dbReference type="ARBA" id="ARBA00022729"/>
    </source>
</evidence>
<feature type="domain" description="Glyoxal oxidase N-terminal" evidence="4">
    <location>
        <begin position="72"/>
        <end position="427"/>
    </location>
</feature>
<feature type="domain" description="Galactose oxidase-like Early set" evidence="5">
    <location>
        <begin position="493"/>
        <end position="595"/>
    </location>
</feature>
<evidence type="ECO:0000259" key="5">
    <source>
        <dbReference type="Pfam" id="PF09118"/>
    </source>
</evidence>
<evidence type="ECO:0008006" key="8">
    <source>
        <dbReference type="Google" id="ProtNLM"/>
    </source>
</evidence>
<dbReference type="PANTHER" id="PTHR32208">
    <property type="entry name" value="SECRETED PROTEIN-RELATED"/>
    <property type="match status" value="1"/>
</dbReference>
<proteinExistence type="predicted"/>
<dbReference type="OrthoDB" id="2019572at2759"/>
<gene>
    <name evidence="6" type="ORF">VP01_1984g1</name>
</gene>
<dbReference type="Proteomes" id="UP000037035">
    <property type="component" value="Unassembled WGS sequence"/>
</dbReference>
<evidence type="ECO:0000259" key="4">
    <source>
        <dbReference type="Pfam" id="PF07250"/>
    </source>
</evidence>
<dbReference type="InterPro" id="IPR015202">
    <property type="entry name" value="GO-like_E_set"/>
</dbReference>
<evidence type="ECO:0000313" key="6">
    <source>
        <dbReference type="EMBL" id="KNZ58167.1"/>
    </source>
</evidence>
<dbReference type="Pfam" id="PF07250">
    <property type="entry name" value="Glyoxal_oxid_N"/>
    <property type="match status" value="1"/>
</dbReference>
<feature type="signal peptide" evidence="3">
    <location>
        <begin position="1"/>
        <end position="25"/>
    </location>
</feature>
<evidence type="ECO:0000256" key="2">
    <source>
        <dbReference type="SAM" id="MobiDB-lite"/>
    </source>
</evidence>
<dbReference type="SUPFAM" id="SSF50965">
    <property type="entry name" value="Galactose oxidase, central domain"/>
    <property type="match status" value="1"/>
</dbReference>
<dbReference type="InterPro" id="IPR009880">
    <property type="entry name" value="Glyoxal_oxidase_N"/>
</dbReference>
<dbReference type="VEuPathDB" id="FungiDB:VP01_1984g1"/>
<feature type="compositionally biased region" description="Low complexity" evidence="2">
    <location>
        <begin position="625"/>
        <end position="639"/>
    </location>
</feature>
<name>A0A0L6VC63_9BASI</name>
<sequence>MPPPIWLHGLILVAAFSSSPRALLASPAPNTFEVVGTTGVSAQQFFVGGVNKVYILDKVENNPTRLAGTNKPAWATEYDLRTNTFRTMDVATNTFCAGGAALGNGTWISVGGNKAVTHGGLDGVNLAGPYYNDDGAKSIRLIDPCDNDNNCQWSVNPGGALLQAKRWYPTVETLEDGSVIIIGGCTDGGYVNDANQNIPTIEYFPSKGQPNKLNFLLTTLPANLYTLTWLLPSGNLFLQSNLGTEIYDYKNNVEYPLPNMPHAVRTYPASGATAMLPLTPKNNYTATILFCGGTNLQPDQWVLTFNIAAYPTDKSCVKMTPDVSTTWEEEDYLFEGRSMGQFVMMPDGRLWMGNGIAKGTAGYGNTSWAIGQSFGSEPLHAPAYYNPNAPKGSRWSRPMANATVSRLYHSVASLLADGSILTAGSNVSGLSLSHLLAFTFTETKNSCSYFFSPMPTTLLPEHPIIHSRPSIAQRNELTIGFFHKYVLFSLHALPQTLTYGGNYFNVSMKSTDLGKQSSGLPKTIVSVVRTGYSTHAMNMGQRYLQLNSTYTLNEDGSGMLHVSQMPPCVACFPPGPAMMFVVVDGVPSIGVMVMIGNGQLGLQPTAPAADLPGTITDWTTDAGMPSPSKHSAKRSSSSPLPLPSLSVLLVMACALAQLV</sequence>
<dbReference type="CDD" id="cd02851">
    <property type="entry name" value="E_set_GO_C"/>
    <property type="match status" value="1"/>
</dbReference>
<dbReference type="InterPro" id="IPR014756">
    <property type="entry name" value="Ig_E-set"/>
</dbReference>
<protein>
    <recommendedName>
        <fullName evidence="8">Glyoxal oxidase</fullName>
    </recommendedName>
</protein>
<keyword evidence="1 3" id="KW-0732">Signal</keyword>
<dbReference type="Gene3D" id="2.130.10.80">
    <property type="entry name" value="Galactose oxidase/kelch, beta-propeller"/>
    <property type="match status" value="1"/>
</dbReference>
<dbReference type="EMBL" id="LAVV01006819">
    <property type="protein sequence ID" value="KNZ58167.1"/>
    <property type="molecule type" value="Genomic_DNA"/>
</dbReference>
<feature type="chain" id="PRO_5005568242" description="Glyoxal oxidase" evidence="3">
    <location>
        <begin position="26"/>
        <end position="659"/>
    </location>
</feature>
<organism evidence="6 7">
    <name type="scientific">Puccinia sorghi</name>
    <dbReference type="NCBI Taxonomy" id="27349"/>
    <lineage>
        <taxon>Eukaryota</taxon>
        <taxon>Fungi</taxon>
        <taxon>Dikarya</taxon>
        <taxon>Basidiomycota</taxon>
        <taxon>Pucciniomycotina</taxon>
        <taxon>Pucciniomycetes</taxon>
        <taxon>Pucciniales</taxon>
        <taxon>Pucciniaceae</taxon>
        <taxon>Puccinia</taxon>
    </lineage>
</organism>
<dbReference type="SUPFAM" id="SSF81296">
    <property type="entry name" value="E set domains"/>
    <property type="match status" value="1"/>
</dbReference>
<dbReference type="AlphaFoldDB" id="A0A0L6VC63"/>
<evidence type="ECO:0000256" key="3">
    <source>
        <dbReference type="SAM" id="SignalP"/>
    </source>
</evidence>
<accession>A0A0L6VC63</accession>
<dbReference type="PANTHER" id="PTHR32208:SF96">
    <property type="entry name" value="GLYOXAL OXIDASE"/>
    <property type="match status" value="1"/>
</dbReference>
<feature type="region of interest" description="Disordered" evidence="2">
    <location>
        <begin position="612"/>
        <end position="639"/>
    </location>
</feature>
<dbReference type="InterPro" id="IPR011043">
    <property type="entry name" value="Gal_Oxase/kelch_b-propeller"/>
</dbReference>
<evidence type="ECO:0000313" key="7">
    <source>
        <dbReference type="Proteomes" id="UP000037035"/>
    </source>
</evidence>
<dbReference type="InterPro" id="IPR013783">
    <property type="entry name" value="Ig-like_fold"/>
</dbReference>
<dbReference type="Gene3D" id="2.60.40.10">
    <property type="entry name" value="Immunoglobulins"/>
    <property type="match status" value="1"/>
</dbReference>
<comment type="caution">
    <text evidence="6">The sequence shown here is derived from an EMBL/GenBank/DDBJ whole genome shotgun (WGS) entry which is preliminary data.</text>
</comment>
<dbReference type="Pfam" id="PF09118">
    <property type="entry name" value="GO-like_E_set"/>
    <property type="match status" value="1"/>
</dbReference>
<dbReference type="STRING" id="27349.A0A0L6VC63"/>
<keyword evidence="7" id="KW-1185">Reference proteome</keyword>
<dbReference type="InterPro" id="IPR037293">
    <property type="entry name" value="Gal_Oxidase_central_sf"/>
</dbReference>
<reference evidence="6 7" key="1">
    <citation type="submission" date="2015-08" db="EMBL/GenBank/DDBJ databases">
        <title>Next Generation Sequencing and Analysis of the Genome of Puccinia sorghi L Schw, the Causal Agent of Maize Common Rust.</title>
        <authorList>
            <person name="Rochi L."/>
            <person name="Burguener G."/>
            <person name="Darino M."/>
            <person name="Turjanski A."/>
            <person name="Kreff E."/>
            <person name="Dieguez M.J."/>
            <person name="Sacco F."/>
        </authorList>
    </citation>
    <scope>NUCLEOTIDE SEQUENCE [LARGE SCALE GENOMIC DNA]</scope>
    <source>
        <strain evidence="6 7">RO10H11247</strain>
    </source>
</reference>